<reference evidence="3" key="1">
    <citation type="journal article" date="2020" name="Fungal Divers.">
        <title>Resolving the Mortierellaceae phylogeny through synthesis of multi-gene phylogenetics and phylogenomics.</title>
        <authorList>
            <person name="Vandepol N."/>
            <person name="Liber J."/>
            <person name="Desiro A."/>
            <person name="Na H."/>
            <person name="Kennedy M."/>
            <person name="Barry K."/>
            <person name="Grigoriev I.V."/>
            <person name="Miller A.N."/>
            <person name="O'Donnell K."/>
            <person name="Stajich J.E."/>
            <person name="Bonito G."/>
        </authorList>
    </citation>
    <scope>NUCLEOTIDE SEQUENCE</scope>
    <source>
        <strain evidence="3">NVP1</strain>
    </source>
</reference>
<feature type="compositionally biased region" description="Polar residues" evidence="1">
    <location>
        <begin position="323"/>
        <end position="343"/>
    </location>
</feature>
<feature type="region of interest" description="Disordered" evidence="1">
    <location>
        <begin position="312"/>
        <end position="367"/>
    </location>
</feature>
<protein>
    <submittedName>
        <fullName evidence="3">Uncharacterized protein</fullName>
    </submittedName>
</protein>
<feature type="compositionally biased region" description="Basic residues" evidence="1">
    <location>
        <begin position="714"/>
        <end position="726"/>
    </location>
</feature>
<feature type="region of interest" description="Disordered" evidence="1">
    <location>
        <begin position="111"/>
        <end position="300"/>
    </location>
</feature>
<dbReference type="Proteomes" id="UP000696485">
    <property type="component" value="Unassembled WGS sequence"/>
</dbReference>
<organism evidence="3 4">
    <name type="scientific">Podila minutissima</name>
    <dbReference type="NCBI Taxonomy" id="64525"/>
    <lineage>
        <taxon>Eukaryota</taxon>
        <taxon>Fungi</taxon>
        <taxon>Fungi incertae sedis</taxon>
        <taxon>Mucoromycota</taxon>
        <taxon>Mortierellomycotina</taxon>
        <taxon>Mortierellomycetes</taxon>
        <taxon>Mortierellales</taxon>
        <taxon>Mortierellaceae</taxon>
        <taxon>Podila</taxon>
    </lineage>
</organism>
<evidence type="ECO:0000313" key="4">
    <source>
        <dbReference type="Proteomes" id="UP000696485"/>
    </source>
</evidence>
<feature type="region of interest" description="Disordered" evidence="1">
    <location>
        <begin position="749"/>
        <end position="771"/>
    </location>
</feature>
<keyword evidence="4" id="KW-1185">Reference proteome</keyword>
<sequence length="771" mass="80692">MSSLAVASGDGEIDSGPPPSTINSIVPGSIFQDDVPSTFAEGGYDPQQVNPPPATVTNGSGLKNVEIEVNSTIQTVLISLGIAVGVMCLLGVVAAQFISHRNKRAALKNKLAQGGEKGGQEGGGGNEEDDGDEEEEIDIEGGQKKRGNNNVVETEDHHDRITRFSEKHELTVESSMFDGGIGPNMSRRPSITGQLLGPDGPYSGATMYSNDNSPFHGPSSTTSSNSHPSFRLSNSASNYQNPKGGSIIGSVGIGGGGRPGGSNIHGSVGGSHANSKNLSQPMNHHQYQPHHPSDHNPRNMVVDGNIYEQRQGGDLHIGIPPSAHQNPYSHYSISPSSAGTSMGNPFASPPMSASSNASGMDPFRTQNNSQASLNLMQGSSDSMAKQEDQYASRNPFYGQHHTLGHDYFGHAASNESLGHQHASPERHVTLSSISAMGGHSPPIVIHGADQVHSMEMMHTSNGTHVTPSFSGHNLASSSTDTTQTLGPVGPLSGPLRTTPAFSTSSPGISPFQTPPRAITRSSTTTGVLHTSPDRRSFANALPSREAGTPVNEGNAWYRKRASVIIPEGNAHVRLWGDNAHKPTHSSSSSSSSLSSASFSSPPRNTKSALDPPSSSSGDMREGRSMAKPIISSPTITTTHLSSASSEPSAPSPNTVARNGAAVFEGTRSASRSPSHSRLDTSSAAAVCASSVAPTSTLTCGGNASDEGSEWSKGAKLHVASRSRATARRGSLLGDEAVEYPPVVARRRGTVAHQANSANRQSYWDDYNERQK</sequence>
<feature type="region of interest" description="Disordered" evidence="1">
    <location>
        <begin position="36"/>
        <end position="57"/>
    </location>
</feature>
<feature type="region of interest" description="Disordered" evidence="1">
    <location>
        <begin position="501"/>
        <end position="552"/>
    </location>
</feature>
<feature type="compositionally biased region" description="Polar residues" evidence="1">
    <location>
        <begin position="519"/>
        <end position="528"/>
    </location>
</feature>
<proteinExistence type="predicted"/>
<dbReference type="AlphaFoldDB" id="A0A9P5SBD6"/>
<feature type="region of interest" description="Disordered" evidence="1">
    <location>
        <begin position="1"/>
        <end position="23"/>
    </location>
</feature>
<feature type="compositionally biased region" description="Gly residues" evidence="1">
    <location>
        <begin position="251"/>
        <end position="260"/>
    </location>
</feature>
<feature type="transmembrane region" description="Helical" evidence="2">
    <location>
        <begin position="76"/>
        <end position="98"/>
    </location>
</feature>
<keyword evidence="2" id="KW-1133">Transmembrane helix</keyword>
<accession>A0A9P5SBD6</accession>
<evidence type="ECO:0000256" key="1">
    <source>
        <dbReference type="SAM" id="MobiDB-lite"/>
    </source>
</evidence>
<dbReference type="EMBL" id="JAAAUY010001048">
    <property type="protein sequence ID" value="KAF9324677.1"/>
    <property type="molecule type" value="Genomic_DNA"/>
</dbReference>
<feature type="region of interest" description="Disordered" evidence="1">
    <location>
        <begin position="575"/>
        <end position="656"/>
    </location>
</feature>
<feature type="region of interest" description="Disordered" evidence="1">
    <location>
        <begin position="698"/>
        <end position="737"/>
    </location>
</feature>
<feature type="compositionally biased region" description="Polar residues" evidence="1">
    <location>
        <begin position="601"/>
        <end position="617"/>
    </location>
</feature>
<feature type="compositionally biased region" description="Polar residues" evidence="1">
    <location>
        <begin position="231"/>
        <end position="243"/>
    </location>
</feature>
<feature type="compositionally biased region" description="Polar residues" evidence="1">
    <location>
        <begin position="752"/>
        <end position="761"/>
    </location>
</feature>
<feature type="compositionally biased region" description="Basic and acidic residues" evidence="1">
    <location>
        <begin position="154"/>
        <end position="171"/>
    </location>
</feature>
<feature type="compositionally biased region" description="Gly residues" evidence="1">
    <location>
        <begin position="115"/>
        <end position="125"/>
    </location>
</feature>
<comment type="caution">
    <text evidence="3">The sequence shown here is derived from an EMBL/GenBank/DDBJ whole genome shotgun (WGS) entry which is preliminary data.</text>
</comment>
<name>A0A9P5SBD6_9FUNG</name>
<feature type="compositionally biased region" description="Low complexity" evidence="1">
    <location>
        <begin position="218"/>
        <end position="229"/>
    </location>
</feature>
<evidence type="ECO:0000313" key="3">
    <source>
        <dbReference type="EMBL" id="KAF9324677.1"/>
    </source>
</evidence>
<feature type="compositionally biased region" description="Low complexity" evidence="1">
    <location>
        <begin position="585"/>
        <end position="600"/>
    </location>
</feature>
<gene>
    <name evidence="3" type="ORF">BG006_000321</name>
</gene>
<keyword evidence="2" id="KW-0812">Transmembrane</keyword>
<feature type="compositionally biased region" description="Low complexity" evidence="1">
    <location>
        <begin position="628"/>
        <end position="652"/>
    </location>
</feature>
<evidence type="ECO:0000256" key="2">
    <source>
        <dbReference type="SAM" id="Phobius"/>
    </source>
</evidence>
<feature type="compositionally biased region" description="Acidic residues" evidence="1">
    <location>
        <begin position="126"/>
        <end position="139"/>
    </location>
</feature>
<feature type="compositionally biased region" description="Polar residues" evidence="1">
    <location>
        <begin position="501"/>
        <end position="511"/>
    </location>
</feature>
<feature type="compositionally biased region" description="Polar residues" evidence="1">
    <location>
        <begin position="272"/>
        <end position="286"/>
    </location>
</feature>
<feature type="compositionally biased region" description="Low complexity" evidence="1">
    <location>
        <begin position="345"/>
        <end position="358"/>
    </location>
</feature>
<keyword evidence="2" id="KW-0472">Membrane</keyword>